<evidence type="ECO:0000313" key="3">
    <source>
        <dbReference type="Proteomes" id="UP000016023"/>
    </source>
</evidence>
<evidence type="ECO:0008006" key="4">
    <source>
        <dbReference type="Google" id="ProtNLM"/>
    </source>
</evidence>
<evidence type="ECO:0000313" key="2">
    <source>
        <dbReference type="EMBL" id="EHO68064.1"/>
    </source>
</evidence>
<gene>
    <name evidence="2" type="ORF">HMPREF9140_01636</name>
</gene>
<dbReference type="EMBL" id="AGWK01000043">
    <property type="protein sequence ID" value="EHO68064.1"/>
    <property type="molecule type" value="Genomic_DNA"/>
</dbReference>
<keyword evidence="3" id="KW-1185">Reference proteome</keyword>
<dbReference type="AlphaFoldDB" id="H1Q3Z8"/>
<dbReference type="PROSITE" id="PS51257">
    <property type="entry name" value="PROKAR_LIPOPROTEIN"/>
    <property type="match status" value="1"/>
</dbReference>
<dbReference type="HOGENOM" id="CLU_1089316_0_0_10"/>
<accession>H1Q3Z8</accession>
<dbReference type="RefSeq" id="WP_006953161.1">
    <property type="nucleotide sequence ID" value="NZ_JH594523.1"/>
</dbReference>
<dbReference type="PATRIC" id="fig|883158.3.peg.1638"/>
<comment type="caution">
    <text evidence="2">The sequence shown here is derived from an EMBL/GenBank/DDBJ whole genome shotgun (WGS) entry which is preliminary data.</text>
</comment>
<sequence length="255" mass="28756">MRKKLLFGAAIALVVGIMFSSCVKSEGVANTNFSSDPSYVDLAQSIAEFDASFPSLSDNEVDDSVRLTNPGKIKKSSRKNVKGPKPLSSRITGSKVGWICAKAFIKAIKKYDKEKLDLSTLSKEQFEERLYKDVFEEIKKYMGKDFPDIDLATFIQMVKASKRNNKETENLNEDEMIEYIRNIKEGKKEDMTLVADYINKLRSIPDMKARRKYAAGYVKLINESQIPAESKQQILDVTSILASGLNMPGEIRKEE</sequence>
<dbReference type="Proteomes" id="UP000016023">
    <property type="component" value="Unassembled WGS sequence"/>
</dbReference>
<organism evidence="2 3">
    <name type="scientific">Prevotella micans F0438</name>
    <dbReference type="NCBI Taxonomy" id="883158"/>
    <lineage>
        <taxon>Bacteria</taxon>
        <taxon>Pseudomonadati</taxon>
        <taxon>Bacteroidota</taxon>
        <taxon>Bacteroidia</taxon>
        <taxon>Bacteroidales</taxon>
        <taxon>Prevotellaceae</taxon>
        <taxon>Prevotella</taxon>
    </lineage>
</organism>
<protein>
    <recommendedName>
        <fullName evidence="4">Lipoprotein</fullName>
    </recommendedName>
</protein>
<proteinExistence type="predicted"/>
<feature type="chain" id="PRO_5003552270" description="Lipoprotein" evidence="1">
    <location>
        <begin position="21"/>
        <end position="255"/>
    </location>
</feature>
<keyword evidence="1" id="KW-0732">Signal</keyword>
<reference evidence="2 3" key="1">
    <citation type="submission" date="2011-12" db="EMBL/GenBank/DDBJ databases">
        <title>The Genome Sequence of Prevotella micans F0438.</title>
        <authorList>
            <consortium name="The Broad Institute Genome Sequencing Platform"/>
            <person name="Earl A."/>
            <person name="Ward D."/>
            <person name="Feldgarden M."/>
            <person name="Gevers D."/>
            <person name="Izard J."/>
            <person name="Baranova O.V."/>
            <person name="Blanton J.M."/>
            <person name="Wade W.G."/>
            <person name="Dewhirst F.E."/>
            <person name="Young S.K."/>
            <person name="Zeng Q."/>
            <person name="Gargeya S."/>
            <person name="Fitzgerald M."/>
            <person name="Haas B."/>
            <person name="Abouelleil A."/>
            <person name="Alvarado L."/>
            <person name="Arachchi H.M."/>
            <person name="Berlin A."/>
            <person name="Chapman S.B."/>
            <person name="Gearin G."/>
            <person name="Goldberg J."/>
            <person name="Griggs A."/>
            <person name="Gujja S."/>
            <person name="Hansen M."/>
            <person name="Heiman D."/>
            <person name="Howarth C."/>
            <person name="Larimer J."/>
            <person name="Lui A."/>
            <person name="MacDonald P.J.P."/>
            <person name="McCowen C."/>
            <person name="Montmayeur A."/>
            <person name="Murphy C."/>
            <person name="Neiman D."/>
            <person name="Pearson M."/>
            <person name="Priest M."/>
            <person name="Roberts A."/>
            <person name="Saif S."/>
            <person name="Shea T."/>
            <person name="Sisk P."/>
            <person name="Stolte C."/>
            <person name="Sykes S."/>
            <person name="Wortman J."/>
            <person name="Nusbaum C."/>
            <person name="Birren B."/>
        </authorList>
    </citation>
    <scope>NUCLEOTIDE SEQUENCE [LARGE SCALE GENOMIC DNA]</scope>
    <source>
        <strain evidence="2 3">F0438</strain>
    </source>
</reference>
<feature type="signal peptide" evidence="1">
    <location>
        <begin position="1"/>
        <end position="20"/>
    </location>
</feature>
<evidence type="ECO:0000256" key="1">
    <source>
        <dbReference type="SAM" id="SignalP"/>
    </source>
</evidence>
<dbReference type="STRING" id="883158.HMPREF9140_01636"/>
<name>H1Q3Z8_9BACT</name>